<dbReference type="GO" id="GO:0015297">
    <property type="term" value="F:antiporter activity"/>
    <property type="evidence" value="ECO:0007669"/>
    <property type="project" value="InterPro"/>
</dbReference>
<feature type="domain" description="Cation/H+ exchanger transmembrane" evidence="8">
    <location>
        <begin position="13"/>
        <end position="362"/>
    </location>
</feature>
<keyword evidence="3" id="KW-0813">Transport</keyword>
<dbReference type="InterPro" id="IPR038770">
    <property type="entry name" value="Na+/solute_symporter_sf"/>
</dbReference>
<evidence type="ECO:0000256" key="3">
    <source>
        <dbReference type="ARBA" id="ARBA00022448"/>
    </source>
</evidence>
<dbReference type="OrthoDB" id="9781411at2"/>
<feature type="transmembrane region" description="Helical" evidence="7">
    <location>
        <begin position="6"/>
        <end position="22"/>
    </location>
</feature>
<feature type="transmembrane region" description="Helical" evidence="7">
    <location>
        <begin position="286"/>
        <end position="307"/>
    </location>
</feature>
<evidence type="ECO:0000256" key="4">
    <source>
        <dbReference type="ARBA" id="ARBA00022692"/>
    </source>
</evidence>
<evidence type="ECO:0000256" key="1">
    <source>
        <dbReference type="ARBA" id="ARBA00004141"/>
    </source>
</evidence>
<comment type="caution">
    <text evidence="9">The sequence shown here is derived from an EMBL/GenBank/DDBJ whole genome shotgun (WGS) entry which is preliminary data.</text>
</comment>
<evidence type="ECO:0000313" key="9">
    <source>
        <dbReference type="EMBL" id="RKQ63382.1"/>
    </source>
</evidence>
<comment type="similarity">
    <text evidence="2">Belongs to the monovalent cation:proton antiporter 2 (CPA2) transporter (TC 2.A.37) family.</text>
</comment>
<organism evidence="9 10">
    <name type="scientific">Thermovibrio guaymasensis</name>
    <dbReference type="NCBI Taxonomy" id="240167"/>
    <lineage>
        <taxon>Bacteria</taxon>
        <taxon>Pseudomonadati</taxon>
        <taxon>Aquificota</taxon>
        <taxon>Aquificia</taxon>
        <taxon>Desulfurobacteriales</taxon>
        <taxon>Desulfurobacteriaceae</taxon>
        <taxon>Thermovibrio</taxon>
    </lineage>
</organism>
<sequence>MESFTSILSLFMTALFLSYLIAEKFKFPVIPIYIITGILISLFYHFHSVHVFEALGVILLLFYIGLEFSLAEMEKNFKNIVGVGTVDFIFNFFPVFLAARLLGFDLMSSFVIAVILYPSSSAIVSKLLIDLKKLANPEVEPVLAILVFEDIAAATLLAILVNFSSGNPSSTEVLKVVVKIALFIFFAFIFVKNFNRVVDFLIEKYGTATEFLVLLVGTILFILVEAATGFGLSEAIGAFTAGTLFAETSHKDRVEQVVIPYRDLLGALFFLSFGLSIDLSKVNYSIIVPLAVFLVLSFLTKILTGIVSGKLYGLSLKRGASAGLMLLPRGEFSILVAATTPKLVPFTAIYVLISSVLGSIAVKESGKILSIFFKKKKAKTKSKLTRSQLLGD</sequence>
<keyword evidence="5 7" id="KW-1133">Transmembrane helix</keyword>
<evidence type="ECO:0000256" key="7">
    <source>
        <dbReference type="SAM" id="Phobius"/>
    </source>
</evidence>
<feature type="transmembrane region" description="Helical" evidence="7">
    <location>
        <begin position="173"/>
        <end position="191"/>
    </location>
</feature>
<dbReference type="Gene3D" id="1.20.1530.20">
    <property type="match status" value="1"/>
</dbReference>
<evidence type="ECO:0000256" key="6">
    <source>
        <dbReference type="ARBA" id="ARBA00023136"/>
    </source>
</evidence>
<accession>A0A420W7Y0</accession>
<dbReference type="PANTHER" id="PTHR42751:SF4">
    <property type="entry name" value="K(+)_H(+) ANTIPORTER SUBUNIT KHTU"/>
    <property type="match status" value="1"/>
</dbReference>
<comment type="subcellular location">
    <subcellularLocation>
        <location evidence="1">Membrane</location>
        <topology evidence="1">Multi-pass membrane protein</topology>
    </subcellularLocation>
</comment>
<feature type="transmembrane region" description="Helical" evidence="7">
    <location>
        <begin position="141"/>
        <end position="161"/>
    </location>
</feature>
<dbReference type="PANTHER" id="PTHR42751">
    <property type="entry name" value="SODIUM/HYDROGEN EXCHANGER FAMILY/TRKA DOMAIN PROTEIN"/>
    <property type="match status" value="1"/>
</dbReference>
<feature type="transmembrane region" description="Helical" evidence="7">
    <location>
        <begin position="80"/>
        <end position="102"/>
    </location>
</feature>
<feature type="transmembrane region" description="Helical" evidence="7">
    <location>
        <begin position="343"/>
        <end position="362"/>
    </location>
</feature>
<dbReference type="Proteomes" id="UP000280881">
    <property type="component" value="Unassembled WGS sequence"/>
</dbReference>
<reference evidence="9 10" key="1">
    <citation type="submission" date="2018-10" db="EMBL/GenBank/DDBJ databases">
        <title>Genomic Encyclopedia of Type Strains, Phase IV (KMG-IV): sequencing the most valuable type-strain genomes for metagenomic binning, comparative biology and taxonomic classification.</title>
        <authorList>
            <person name="Goeker M."/>
        </authorList>
    </citation>
    <scope>NUCLEOTIDE SEQUENCE [LARGE SCALE GENOMIC DNA]</scope>
    <source>
        <strain evidence="9 10">DSM 15521</strain>
    </source>
</reference>
<evidence type="ECO:0000256" key="2">
    <source>
        <dbReference type="ARBA" id="ARBA00005551"/>
    </source>
</evidence>
<proteinExistence type="inferred from homology"/>
<keyword evidence="10" id="KW-1185">Reference proteome</keyword>
<evidence type="ECO:0000259" key="8">
    <source>
        <dbReference type="Pfam" id="PF00999"/>
    </source>
</evidence>
<feature type="transmembrane region" description="Helical" evidence="7">
    <location>
        <begin position="52"/>
        <end position="71"/>
    </location>
</feature>
<evidence type="ECO:0000256" key="5">
    <source>
        <dbReference type="ARBA" id="ARBA00022989"/>
    </source>
</evidence>
<feature type="transmembrane region" description="Helical" evidence="7">
    <location>
        <begin position="211"/>
        <end position="239"/>
    </location>
</feature>
<evidence type="ECO:0000313" key="10">
    <source>
        <dbReference type="Proteomes" id="UP000280881"/>
    </source>
</evidence>
<name>A0A420W7Y0_9BACT</name>
<dbReference type="Pfam" id="PF00999">
    <property type="entry name" value="Na_H_Exchanger"/>
    <property type="match status" value="1"/>
</dbReference>
<protein>
    <submittedName>
        <fullName evidence="9">Potassium/proton antiporter membrane subunit (CPA2 family)</fullName>
    </submittedName>
</protein>
<dbReference type="GO" id="GO:1902600">
    <property type="term" value="P:proton transmembrane transport"/>
    <property type="evidence" value="ECO:0007669"/>
    <property type="project" value="InterPro"/>
</dbReference>
<keyword evidence="6 7" id="KW-0472">Membrane</keyword>
<dbReference type="RefSeq" id="WP_121169630.1">
    <property type="nucleotide sequence ID" value="NZ_RBIE01000001.1"/>
</dbReference>
<keyword evidence="4 7" id="KW-0812">Transmembrane</keyword>
<dbReference type="InterPro" id="IPR006153">
    <property type="entry name" value="Cation/H_exchanger_TM"/>
</dbReference>
<gene>
    <name evidence="9" type="ORF">C7457_0253</name>
</gene>
<feature type="transmembrane region" description="Helical" evidence="7">
    <location>
        <begin position="29"/>
        <end position="46"/>
    </location>
</feature>
<feature type="transmembrane region" description="Helical" evidence="7">
    <location>
        <begin position="108"/>
        <end position="129"/>
    </location>
</feature>
<dbReference type="EMBL" id="RBIE01000001">
    <property type="protein sequence ID" value="RKQ63382.1"/>
    <property type="molecule type" value="Genomic_DNA"/>
</dbReference>
<dbReference type="AlphaFoldDB" id="A0A420W7Y0"/>
<dbReference type="GO" id="GO:0016020">
    <property type="term" value="C:membrane"/>
    <property type="evidence" value="ECO:0007669"/>
    <property type="project" value="UniProtKB-SubCell"/>
</dbReference>
<feature type="transmembrane region" description="Helical" evidence="7">
    <location>
        <begin position="259"/>
        <end position="279"/>
    </location>
</feature>